<reference evidence="3" key="1">
    <citation type="submission" date="2022-11" db="UniProtKB">
        <authorList>
            <consortium name="WormBaseParasite"/>
        </authorList>
    </citation>
    <scope>IDENTIFICATION</scope>
</reference>
<sequence length="154" mass="17624">MCYDVKLSKSISGYTDNCFLELPNFVLEGMALAVEDNITIEMCKCYCINARHRYGSECQSLQYYFDSSTCLINKENRPAECFSGCYHEGCRSANLIQFSGVLKYCELYSLHLTFYMFKQSSGNVSILRKHLKTSSAHRIYLFICGNNSEKCPTN</sequence>
<accession>A0A914R1I4</accession>
<protein>
    <submittedName>
        <fullName evidence="3">Apple domain-containing protein</fullName>
    </submittedName>
</protein>
<evidence type="ECO:0000313" key="3">
    <source>
        <dbReference type="WBParaSite" id="PEQ_0000046501-mRNA-1"/>
    </source>
</evidence>
<organism evidence="2 3">
    <name type="scientific">Parascaris equorum</name>
    <name type="common">Equine roundworm</name>
    <dbReference type="NCBI Taxonomy" id="6256"/>
    <lineage>
        <taxon>Eukaryota</taxon>
        <taxon>Metazoa</taxon>
        <taxon>Ecdysozoa</taxon>
        <taxon>Nematoda</taxon>
        <taxon>Chromadorea</taxon>
        <taxon>Rhabditida</taxon>
        <taxon>Spirurina</taxon>
        <taxon>Ascaridomorpha</taxon>
        <taxon>Ascaridoidea</taxon>
        <taxon>Ascarididae</taxon>
        <taxon>Parascaris</taxon>
    </lineage>
</organism>
<dbReference type="SUPFAM" id="SSF57414">
    <property type="entry name" value="Hairpin loop containing domain-like"/>
    <property type="match status" value="1"/>
</dbReference>
<dbReference type="Gene3D" id="3.50.4.10">
    <property type="entry name" value="Hepatocyte Growth Factor"/>
    <property type="match status" value="1"/>
</dbReference>
<feature type="domain" description="Apple" evidence="1">
    <location>
        <begin position="18"/>
        <end position="90"/>
    </location>
</feature>
<dbReference type="Proteomes" id="UP000887564">
    <property type="component" value="Unplaced"/>
</dbReference>
<dbReference type="WBParaSite" id="PEQ_0000046501-mRNA-1">
    <property type="protein sequence ID" value="PEQ_0000046501-mRNA-1"/>
    <property type="gene ID" value="PEQ_0000046501"/>
</dbReference>
<keyword evidence="2" id="KW-1185">Reference proteome</keyword>
<dbReference type="AlphaFoldDB" id="A0A914R1I4"/>
<dbReference type="Pfam" id="PF00024">
    <property type="entry name" value="PAN_1"/>
    <property type="match status" value="1"/>
</dbReference>
<evidence type="ECO:0000259" key="1">
    <source>
        <dbReference type="PROSITE" id="PS50948"/>
    </source>
</evidence>
<dbReference type="InterPro" id="IPR003609">
    <property type="entry name" value="Pan_app"/>
</dbReference>
<evidence type="ECO:0000313" key="2">
    <source>
        <dbReference type="Proteomes" id="UP000887564"/>
    </source>
</evidence>
<proteinExistence type="predicted"/>
<name>A0A914R1I4_PAREQ</name>
<dbReference type="PROSITE" id="PS50948">
    <property type="entry name" value="PAN"/>
    <property type="match status" value="1"/>
</dbReference>